<name>A0A5N7C0F8_PETAA</name>
<sequence>MRDSFSLSLLDSFRKQTPPNSQRYCRRLYTAQISDQSLWPNIWLHVSVLYILIDCCLTVQVEYGELFSYRFR</sequence>
<evidence type="ECO:0000313" key="1">
    <source>
        <dbReference type="EMBL" id="KAE8387333.1"/>
    </source>
</evidence>
<proteinExistence type="predicted"/>
<dbReference type="EMBL" id="ML735295">
    <property type="protein sequence ID" value="KAE8387333.1"/>
    <property type="molecule type" value="Genomic_DNA"/>
</dbReference>
<protein>
    <submittedName>
        <fullName evidence="1">Uncharacterized protein</fullName>
    </submittedName>
</protein>
<organism evidence="1">
    <name type="scientific">Petromyces alliaceus</name>
    <name type="common">Aspergillus alliaceus</name>
    <dbReference type="NCBI Taxonomy" id="209559"/>
    <lineage>
        <taxon>Eukaryota</taxon>
        <taxon>Fungi</taxon>
        <taxon>Dikarya</taxon>
        <taxon>Ascomycota</taxon>
        <taxon>Pezizomycotina</taxon>
        <taxon>Eurotiomycetes</taxon>
        <taxon>Eurotiomycetidae</taxon>
        <taxon>Eurotiales</taxon>
        <taxon>Aspergillaceae</taxon>
        <taxon>Aspergillus</taxon>
        <taxon>Aspergillus subgen. Circumdati</taxon>
    </lineage>
</organism>
<dbReference type="Proteomes" id="UP000326877">
    <property type="component" value="Unassembled WGS sequence"/>
</dbReference>
<dbReference type="AlphaFoldDB" id="A0A5N7C0F8"/>
<accession>A0A5N7C0F8</accession>
<reference evidence="1" key="1">
    <citation type="submission" date="2019-04" db="EMBL/GenBank/DDBJ databases">
        <title>Friends and foes A comparative genomics studyof 23 Aspergillus species from section Flavi.</title>
        <authorList>
            <consortium name="DOE Joint Genome Institute"/>
            <person name="Kjaerbolling I."/>
            <person name="Vesth T."/>
            <person name="Frisvad J.C."/>
            <person name="Nybo J.L."/>
            <person name="Theobald S."/>
            <person name="Kildgaard S."/>
            <person name="Isbrandt T."/>
            <person name="Kuo A."/>
            <person name="Sato A."/>
            <person name="Lyhne E.K."/>
            <person name="Kogle M.E."/>
            <person name="Wiebenga A."/>
            <person name="Kun R.S."/>
            <person name="Lubbers R.J."/>
            <person name="Makela M.R."/>
            <person name="Barry K."/>
            <person name="Chovatia M."/>
            <person name="Clum A."/>
            <person name="Daum C."/>
            <person name="Haridas S."/>
            <person name="He G."/>
            <person name="LaButti K."/>
            <person name="Lipzen A."/>
            <person name="Mondo S."/>
            <person name="Riley R."/>
            <person name="Salamov A."/>
            <person name="Simmons B.A."/>
            <person name="Magnuson J.K."/>
            <person name="Henrissat B."/>
            <person name="Mortensen U.H."/>
            <person name="Larsen T.O."/>
            <person name="Devries R.P."/>
            <person name="Grigoriev I.V."/>
            <person name="Machida M."/>
            <person name="Baker S.E."/>
            <person name="Andersen M.R."/>
        </authorList>
    </citation>
    <scope>NUCLEOTIDE SEQUENCE [LARGE SCALE GENOMIC DNA]</scope>
    <source>
        <strain evidence="1">IBT 14317</strain>
    </source>
</reference>
<gene>
    <name evidence="1" type="ORF">BDV23DRAFT_161477</name>
</gene>